<dbReference type="GeneID" id="70238882"/>
<protein>
    <submittedName>
        <fullName evidence="1">Uncharacterized protein</fullName>
    </submittedName>
</protein>
<reference evidence="1" key="2">
    <citation type="submission" date="2021-01" db="EMBL/GenBank/DDBJ databases">
        <authorList>
            <person name="Schikora-Tamarit M.A."/>
        </authorList>
    </citation>
    <scope>NUCLEOTIDE SEQUENCE</scope>
    <source>
        <strain evidence="1">CBS6075</strain>
    </source>
</reference>
<comment type="caution">
    <text evidence="1">The sequence shown here is derived from an EMBL/GenBank/DDBJ whole genome shotgun (WGS) entry which is preliminary data.</text>
</comment>
<accession>A0A9P8NVC7</accession>
<evidence type="ECO:0000313" key="1">
    <source>
        <dbReference type="EMBL" id="KAH3660332.1"/>
    </source>
</evidence>
<evidence type="ECO:0000313" key="2">
    <source>
        <dbReference type="Proteomes" id="UP000769157"/>
    </source>
</evidence>
<gene>
    <name evidence="1" type="ORF">OGAPHI_006918</name>
</gene>
<sequence length="125" mass="13580">MLLALGSIPGSTLNPNSWTARPIIAVDVHVLSFTTFCDSDPDRLATWLHLAKNVSLVNGDPRVRILPKTAASRSLCSLYPPHMNEMFNVGTSESKYGFRTVMSNFCTDLAPGAMPDSGCCNMLTM</sequence>
<dbReference type="RefSeq" id="XP_046058035.1">
    <property type="nucleotide sequence ID" value="XM_046208256.1"/>
</dbReference>
<name>A0A9P8NVC7_9ASCO</name>
<dbReference type="EMBL" id="JAEUBE010000504">
    <property type="protein sequence ID" value="KAH3660332.1"/>
    <property type="molecule type" value="Genomic_DNA"/>
</dbReference>
<reference evidence="1" key="1">
    <citation type="journal article" date="2021" name="Open Biol.">
        <title>Shared evolutionary footprints suggest mitochondrial oxidative damage underlies multiple complex I losses in fungi.</title>
        <authorList>
            <person name="Schikora-Tamarit M.A."/>
            <person name="Marcet-Houben M."/>
            <person name="Nosek J."/>
            <person name="Gabaldon T."/>
        </authorList>
    </citation>
    <scope>NUCLEOTIDE SEQUENCE</scope>
    <source>
        <strain evidence="1">CBS6075</strain>
    </source>
</reference>
<proteinExistence type="predicted"/>
<dbReference type="Proteomes" id="UP000769157">
    <property type="component" value="Unassembled WGS sequence"/>
</dbReference>
<organism evidence="1 2">
    <name type="scientific">Ogataea philodendri</name>
    <dbReference type="NCBI Taxonomy" id="1378263"/>
    <lineage>
        <taxon>Eukaryota</taxon>
        <taxon>Fungi</taxon>
        <taxon>Dikarya</taxon>
        <taxon>Ascomycota</taxon>
        <taxon>Saccharomycotina</taxon>
        <taxon>Pichiomycetes</taxon>
        <taxon>Pichiales</taxon>
        <taxon>Pichiaceae</taxon>
        <taxon>Ogataea</taxon>
    </lineage>
</organism>
<keyword evidence="2" id="KW-1185">Reference proteome</keyword>
<dbReference type="AlphaFoldDB" id="A0A9P8NVC7"/>